<protein>
    <submittedName>
        <fullName evidence="1">Uncharacterized protein</fullName>
    </submittedName>
</protein>
<name>A0A0F3GWW5_9BACT</name>
<dbReference type="Pfam" id="PF20242">
    <property type="entry name" value="Emfourin"/>
    <property type="match status" value="1"/>
</dbReference>
<accession>A0A0F3GWW5</accession>
<proteinExistence type="predicted"/>
<feature type="non-terminal residue" evidence="1">
    <location>
        <position position="85"/>
    </location>
</feature>
<comment type="caution">
    <text evidence="1">The sequence shown here is derived from an EMBL/GenBank/DDBJ whole genome shotgun (WGS) entry which is preliminary data.</text>
</comment>
<keyword evidence="2" id="KW-1185">Reference proteome</keyword>
<evidence type="ECO:0000313" key="2">
    <source>
        <dbReference type="Proteomes" id="UP000033423"/>
    </source>
</evidence>
<organism evidence="1 2">
    <name type="scientific">Candidatus Magnetobacterium bavaricum</name>
    <dbReference type="NCBI Taxonomy" id="29290"/>
    <lineage>
        <taxon>Bacteria</taxon>
        <taxon>Pseudomonadati</taxon>
        <taxon>Nitrospirota</taxon>
        <taxon>Thermodesulfovibrionia</taxon>
        <taxon>Thermodesulfovibrionales</taxon>
        <taxon>Candidatus Magnetobacteriaceae</taxon>
        <taxon>Candidatus Magnetobacterium</taxon>
    </lineage>
</organism>
<dbReference type="Proteomes" id="UP000033423">
    <property type="component" value="Unassembled WGS sequence"/>
</dbReference>
<dbReference type="InterPro" id="IPR049457">
    <property type="entry name" value="Emfourin"/>
</dbReference>
<reference evidence="1 2" key="1">
    <citation type="submission" date="2015-02" db="EMBL/GenBank/DDBJ databases">
        <title>Single-cell genomics of uncultivated deep-branching MTB reveals a conserved set of magnetosome genes.</title>
        <authorList>
            <person name="Kolinko S."/>
            <person name="Richter M."/>
            <person name="Glockner F.O."/>
            <person name="Brachmann A."/>
            <person name="Schuler D."/>
        </authorList>
    </citation>
    <scope>NUCLEOTIDE SEQUENCE [LARGE SCALE GENOMIC DNA]</scope>
    <source>
        <strain evidence="1">TM-1</strain>
    </source>
</reference>
<dbReference type="EMBL" id="LACI01000614">
    <property type="protein sequence ID" value="KJU86396.1"/>
    <property type="molecule type" value="Genomic_DNA"/>
</dbReference>
<sequence length="85" mass="9715">MKTNDTIQIELKRSGGQLGVPRLFKIDSSRLSIKDFSVLEQLIADTDFFNLPNHYPQMGNDTFEYQLTIKGTPRSHTVTFHDQDG</sequence>
<evidence type="ECO:0000313" key="1">
    <source>
        <dbReference type="EMBL" id="KJU86396.1"/>
    </source>
</evidence>
<dbReference type="AlphaFoldDB" id="A0A0F3GWW5"/>
<gene>
    <name evidence="1" type="ORF">MBAV_001409</name>
</gene>